<dbReference type="PANTHER" id="PTHR34448">
    <property type="entry name" value="AMINOPEPTIDASE"/>
    <property type="match status" value="1"/>
</dbReference>
<evidence type="ECO:0000256" key="1">
    <source>
        <dbReference type="ARBA" id="ARBA00022723"/>
    </source>
</evidence>
<sequence length="345" mass="36850">MLSDRIEAPWLAAFETVLRLCGATPGLPVCLLAETQSRSLNLELAELAALRLGCRPFRCVVPTPPQAAPVPVRSTGASRALQGHPGAMAALAASPLILDLTLEGLLHAPELKAILAAGSRVMMISNEHPEALERLVPRPEDEAVTKAAVKRARAAQRMTVTSAAGTDLTVSLAGAATAGVWGWTDRPGTVAHWPGGVVVSFPRAGSVDGTLVLDAGDANLTFKRYLERPVRLTLEADHITAIEGEGTDAELMRRYLAAWEDKAAYAVSHVGWGLNRRARYEALAMYDRRDTNGTELRAFAGNFLFSTGANEFAGRFTEGHFDIPVRNCTIALDGVTVVEAGRLLP</sequence>
<gene>
    <name evidence="2" type="ORF">H7965_15690</name>
</gene>
<accession>A0A9X0UDN4</accession>
<evidence type="ECO:0000313" key="2">
    <source>
        <dbReference type="EMBL" id="MBC4016764.1"/>
    </source>
</evidence>
<evidence type="ECO:0000313" key="3">
    <source>
        <dbReference type="Proteomes" id="UP000600101"/>
    </source>
</evidence>
<comment type="caution">
    <text evidence="2">The sequence shown here is derived from an EMBL/GenBank/DDBJ whole genome shotgun (WGS) entry which is preliminary data.</text>
</comment>
<keyword evidence="3" id="KW-1185">Reference proteome</keyword>
<dbReference type="Proteomes" id="UP000600101">
    <property type="component" value="Unassembled WGS sequence"/>
</dbReference>
<dbReference type="EMBL" id="JACOMF010000018">
    <property type="protein sequence ID" value="MBC4016764.1"/>
    <property type="molecule type" value="Genomic_DNA"/>
</dbReference>
<dbReference type="AlphaFoldDB" id="A0A9X0UDN4"/>
<dbReference type="Pfam" id="PF26233">
    <property type="entry name" value="NicX"/>
    <property type="match status" value="1"/>
</dbReference>
<organism evidence="2 3">
    <name type="scientific">Siccirubricoccus deserti</name>
    <dbReference type="NCBI Taxonomy" id="2013562"/>
    <lineage>
        <taxon>Bacteria</taxon>
        <taxon>Pseudomonadati</taxon>
        <taxon>Pseudomonadota</taxon>
        <taxon>Alphaproteobacteria</taxon>
        <taxon>Acetobacterales</taxon>
        <taxon>Roseomonadaceae</taxon>
        <taxon>Siccirubricoccus</taxon>
    </lineage>
</organism>
<keyword evidence="1" id="KW-0479">Metal-binding</keyword>
<dbReference type="InterPro" id="IPR058739">
    <property type="entry name" value="NicX"/>
</dbReference>
<dbReference type="RefSeq" id="WP_186771529.1">
    <property type="nucleotide sequence ID" value="NZ_JACOMF010000018.1"/>
</dbReference>
<proteinExistence type="predicted"/>
<dbReference type="GO" id="GO:0046872">
    <property type="term" value="F:metal ion binding"/>
    <property type="evidence" value="ECO:0007669"/>
    <property type="project" value="UniProtKB-KW"/>
</dbReference>
<protein>
    <submittedName>
        <fullName evidence="2">Peptidase M29</fullName>
    </submittedName>
</protein>
<reference evidence="2" key="1">
    <citation type="submission" date="2020-08" db="EMBL/GenBank/DDBJ databases">
        <authorList>
            <person name="Hu Y."/>
            <person name="Nguyen S.V."/>
            <person name="Li F."/>
            <person name="Fanning S."/>
        </authorList>
    </citation>
    <scope>NUCLEOTIDE SEQUENCE</scope>
    <source>
        <strain evidence="2">SYSU D8009</strain>
    </source>
</reference>
<dbReference type="InterPro" id="IPR052170">
    <property type="entry name" value="M29_Exopeptidase"/>
</dbReference>
<dbReference type="PANTHER" id="PTHR34448:SF1">
    <property type="entry name" value="BLL6088 PROTEIN"/>
    <property type="match status" value="1"/>
</dbReference>
<dbReference type="SUPFAM" id="SSF144052">
    <property type="entry name" value="Thermophilic metalloprotease-like"/>
    <property type="match status" value="1"/>
</dbReference>
<name>A0A9X0UDN4_9PROT</name>